<evidence type="ECO:0000313" key="6">
    <source>
        <dbReference type="Proteomes" id="UP001056384"/>
    </source>
</evidence>
<organism evidence="5 6">
    <name type="scientific">Septoria linicola</name>
    <dbReference type="NCBI Taxonomy" id="215465"/>
    <lineage>
        <taxon>Eukaryota</taxon>
        <taxon>Fungi</taxon>
        <taxon>Dikarya</taxon>
        <taxon>Ascomycota</taxon>
        <taxon>Pezizomycotina</taxon>
        <taxon>Dothideomycetes</taxon>
        <taxon>Dothideomycetidae</taxon>
        <taxon>Mycosphaerellales</taxon>
        <taxon>Mycosphaerellaceae</taxon>
        <taxon>Septoria</taxon>
    </lineage>
</organism>
<dbReference type="PANTHER" id="PTHR12128:SF47">
    <property type="entry name" value="DIHYDRODIPICOLINATE SYNTHASE-RELATED"/>
    <property type="match status" value="1"/>
</dbReference>
<dbReference type="PRINTS" id="PR00146">
    <property type="entry name" value="DHPICSNTHASE"/>
</dbReference>
<dbReference type="AlphaFoldDB" id="A0A9Q9AFV2"/>
<evidence type="ECO:0000256" key="1">
    <source>
        <dbReference type="PIRNR" id="PIRNR001365"/>
    </source>
</evidence>
<dbReference type="CDD" id="cd00408">
    <property type="entry name" value="DHDPS-like"/>
    <property type="match status" value="1"/>
</dbReference>
<dbReference type="SUPFAM" id="SSF51569">
    <property type="entry name" value="Aldolase"/>
    <property type="match status" value="1"/>
</dbReference>
<keyword evidence="1" id="KW-0456">Lyase</keyword>
<keyword evidence="6" id="KW-1185">Reference proteome</keyword>
<dbReference type="InterPro" id="IPR013785">
    <property type="entry name" value="Aldolase_TIM"/>
</dbReference>
<sequence>MTTNGHTDHARVPPAGIWAPAVTFFDPETDELDLESQKKYYSYLSKHLTGLVILGTNAETFMLTREERATLLKTARDAVGPEYPIMAGVGGHSTKQVLEFINDAAAAKADYALVLPCAYFGKQTTAKVITNFYDQVAEQSPIPIVIYNFPGVCNGIDIDSDVMTDLAKRHKNIVGTKLTCAQVGKITRLASTFNETEFATYGGQSDFLIGGLAVGSAGCIAAFANIFPKTISHIYNLWKQGKTDEALRLHRIAAIAESFSKAGIANTKYAVSLTSAKSAGVENASEKLRPRRPYEEPSEAVQKDIQKKIEEMVKIEDSL</sequence>
<feature type="binding site" evidence="3">
    <location>
        <position position="220"/>
    </location>
    <ligand>
        <name>pyruvate</name>
        <dbReference type="ChEBI" id="CHEBI:15361"/>
    </ligand>
</feature>
<feature type="compositionally biased region" description="Basic and acidic residues" evidence="4">
    <location>
        <begin position="284"/>
        <end position="303"/>
    </location>
</feature>
<dbReference type="EMBL" id="CP099418">
    <property type="protein sequence ID" value="USW48292.1"/>
    <property type="molecule type" value="Genomic_DNA"/>
</dbReference>
<comment type="similarity">
    <text evidence="1">Belongs to the DapA family.</text>
</comment>
<dbReference type="PIRSF" id="PIRSF001365">
    <property type="entry name" value="DHDPS"/>
    <property type="match status" value="1"/>
</dbReference>
<dbReference type="PANTHER" id="PTHR12128">
    <property type="entry name" value="DIHYDRODIPICOLINATE SYNTHASE"/>
    <property type="match status" value="1"/>
</dbReference>
<proteinExistence type="inferred from homology"/>
<dbReference type="Pfam" id="PF00701">
    <property type="entry name" value="DHDPS"/>
    <property type="match status" value="1"/>
</dbReference>
<dbReference type="GO" id="GO:0008840">
    <property type="term" value="F:4-hydroxy-tetrahydrodipicolinate synthase activity"/>
    <property type="evidence" value="ECO:0007669"/>
    <property type="project" value="TreeGrafter"/>
</dbReference>
<dbReference type="InterPro" id="IPR002220">
    <property type="entry name" value="DapA-like"/>
</dbReference>
<gene>
    <name evidence="5" type="ORF">Slin15195_G016110</name>
</gene>
<evidence type="ECO:0000256" key="2">
    <source>
        <dbReference type="PIRSR" id="PIRSR001365-1"/>
    </source>
</evidence>
<accession>A0A9Q9AFV2</accession>
<feature type="active site" description="Proton donor/acceptor" evidence="2">
    <location>
        <position position="147"/>
    </location>
</feature>
<evidence type="ECO:0000256" key="3">
    <source>
        <dbReference type="PIRSR" id="PIRSR001365-2"/>
    </source>
</evidence>
<dbReference type="OrthoDB" id="191315at2759"/>
<feature type="active site" description="Schiff-base intermediate with substrate" evidence="2">
    <location>
        <position position="177"/>
    </location>
</feature>
<name>A0A9Q9AFV2_9PEZI</name>
<evidence type="ECO:0000256" key="4">
    <source>
        <dbReference type="SAM" id="MobiDB-lite"/>
    </source>
</evidence>
<feature type="region of interest" description="Disordered" evidence="4">
    <location>
        <begin position="278"/>
        <end position="303"/>
    </location>
</feature>
<dbReference type="Gene3D" id="3.20.20.70">
    <property type="entry name" value="Aldolase class I"/>
    <property type="match status" value="1"/>
</dbReference>
<dbReference type="SMART" id="SM01130">
    <property type="entry name" value="DHDPS"/>
    <property type="match status" value="1"/>
</dbReference>
<evidence type="ECO:0000313" key="5">
    <source>
        <dbReference type="EMBL" id="USW48292.1"/>
    </source>
</evidence>
<reference evidence="5" key="1">
    <citation type="submission" date="2022-06" db="EMBL/GenBank/DDBJ databases">
        <title>Complete genome sequences of two strains of the flax pathogen Septoria linicola.</title>
        <authorList>
            <person name="Lapalu N."/>
            <person name="Simon A."/>
            <person name="Demenou B."/>
            <person name="Paumier D."/>
            <person name="Guillot M.-P."/>
            <person name="Gout L."/>
            <person name="Valade R."/>
        </authorList>
    </citation>
    <scope>NUCLEOTIDE SEQUENCE</scope>
    <source>
        <strain evidence="5">SE15195</strain>
    </source>
</reference>
<dbReference type="Proteomes" id="UP001056384">
    <property type="component" value="Chromosome 1"/>
</dbReference>
<protein>
    <submittedName>
        <fullName evidence="5">Aldolase-type TIM barrel</fullName>
    </submittedName>
</protein>